<dbReference type="EMBL" id="CP002546">
    <property type="protein sequence ID" value="ADY62374.1"/>
    <property type="molecule type" value="Genomic_DNA"/>
</dbReference>
<dbReference type="AlphaFoldDB" id="F0SRC3"/>
<dbReference type="InterPro" id="IPR036259">
    <property type="entry name" value="MFS_trans_sf"/>
</dbReference>
<evidence type="ECO:0000313" key="7">
    <source>
        <dbReference type="EMBL" id="ADY62374.1"/>
    </source>
</evidence>
<dbReference type="PANTHER" id="PTHR23531">
    <property type="entry name" value="QUINOLENE RESISTANCE PROTEIN NORA"/>
    <property type="match status" value="1"/>
</dbReference>
<evidence type="ECO:0000256" key="1">
    <source>
        <dbReference type="ARBA" id="ARBA00022692"/>
    </source>
</evidence>
<dbReference type="Proteomes" id="UP000006860">
    <property type="component" value="Chromosome"/>
</dbReference>
<feature type="transmembrane region" description="Helical" evidence="5">
    <location>
        <begin position="366"/>
        <end position="389"/>
    </location>
</feature>
<keyword evidence="8" id="KW-1185">Reference proteome</keyword>
<feature type="transmembrane region" description="Helical" evidence="5">
    <location>
        <begin position="51"/>
        <end position="70"/>
    </location>
</feature>
<proteinExistence type="predicted"/>
<keyword evidence="1 5" id="KW-0812">Transmembrane</keyword>
<feature type="transmembrane region" description="Helical" evidence="5">
    <location>
        <begin position="306"/>
        <end position="328"/>
    </location>
</feature>
<dbReference type="GO" id="GO:0022857">
    <property type="term" value="F:transmembrane transporter activity"/>
    <property type="evidence" value="ECO:0007669"/>
    <property type="project" value="InterPro"/>
</dbReference>
<gene>
    <name evidence="7" type="ordered locus">Plabr_4803</name>
</gene>
<evidence type="ECO:0000256" key="3">
    <source>
        <dbReference type="ARBA" id="ARBA00023136"/>
    </source>
</evidence>
<dbReference type="Pfam" id="PF07690">
    <property type="entry name" value="MFS_1"/>
    <property type="match status" value="1"/>
</dbReference>
<reference evidence="8" key="1">
    <citation type="submission" date="2011-02" db="EMBL/GenBank/DDBJ databases">
        <title>The complete genome of Planctomyces brasiliensis DSM 5305.</title>
        <authorList>
            <person name="Lucas S."/>
            <person name="Copeland A."/>
            <person name="Lapidus A."/>
            <person name="Bruce D."/>
            <person name="Goodwin L."/>
            <person name="Pitluck S."/>
            <person name="Kyrpides N."/>
            <person name="Mavromatis K."/>
            <person name="Pagani I."/>
            <person name="Ivanova N."/>
            <person name="Ovchinnikova G."/>
            <person name="Lu M."/>
            <person name="Detter J.C."/>
            <person name="Han C."/>
            <person name="Land M."/>
            <person name="Hauser L."/>
            <person name="Markowitz V."/>
            <person name="Cheng J.-F."/>
            <person name="Hugenholtz P."/>
            <person name="Woyke T."/>
            <person name="Wu D."/>
            <person name="Tindall B."/>
            <person name="Pomrenke H.G."/>
            <person name="Brambilla E."/>
            <person name="Klenk H.-P."/>
            <person name="Eisen J.A."/>
        </authorList>
    </citation>
    <scope>NUCLEOTIDE SEQUENCE [LARGE SCALE GENOMIC DNA]</scope>
    <source>
        <strain evidence="8">ATCC 49424 / DSM 5305 / JCM 21570 / NBRC 103401 / IFAM 1448</strain>
    </source>
</reference>
<dbReference type="InterPro" id="IPR052714">
    <property type="entry name" value="MFS_Exporter"/>
</dbReference>
<feature type="compositionally biased region" description="Polar residues" evidence="4">
    <location>
        <begin position="409"/>
        <end position="430"/>
    </location>
</feature>
<feature type="transmembrane region" description="Helical" evidence="5">
    <location>
        <begin position="217"/>
        <end position="240"/>
    </location>
</feature>
<keyword evidence="2 5" id="KW-1133">Transmembrane helix</keyword>
<dbReference type="InterPro" id="IPR020846">
    <property type="entry name" value="MFS_dom"/>
</dbReference>
<dbReference type="KEGG" id="pbs:Plabr_4803"/>
<keyword evidence="3 5" id="KW-0472">Membrane</keyword>
<feature type="region of interest" description="Disordered" evidence="4">
    <location>
        <begin position="409"/>
        <end position="448"/>
    </location>
</feature>
<dbReference type="PROSITE" id="PS50850">
    <property type="entry name" value="MFS"/>
    <property type="match status" value="1"/>
</dbReference>
<feature type="transmembrane region" description="Helical" evidence="5">
    <location>
        <begin position="17"/>
        <end position="39"/>
    </location>
</feature>
<evidence type="ECO:0000313" key="8">
    <source>
        <dbReference type="Proteomes" id="UP000006860"/>
    </source>
</evidence>
<evidence type="ECO:0000256" key="5">
    <source>
        <dbReference type="SAM" id="Phobius"/>
    </source>
</evidence>
<name>F0SRC3_RUBBR</name>
<feature type="transmembrane region" description="Helical" evidence="5">
    <location>
        <begin position="108"/>
        <end position="129"/>
    </location>
</feature>
<dbReference type="HOGENOM" id="CLU_623579_0_0_0"/>
<feature type="transmembrane region" description="Helical" evidence="5">
    <location>
        <begin position="282"/>
        <end position="300"/>
    </location>
</feature>
<dbReference type="Gene3D" id="1.20.1250.20">
    <property type="entry name" value="MFS general substrate transporter like domains"/>
    <property type="match status" value="1"/>
</dbReference>
<feature type="transmembrane region" description="Helical" evidence="5">
    <location>
        <begin position="172"/>
        <end position="196"/>
    </location>
</feature>
<evidence type="ECO:0000256" key="4">
    <source>
        <dbReference type="SAM" id="MobiDB-lite"/>
    </source>
</evidence>
<sequence>MPEPADATPEPSIYTSIFWWSFTANILLVAGNALTFRFAELVNLLGGTQQLAGTIVSVGTIGALVGRLFMGQFLDRYGVRPVWATVSVCYTVGIALMILVPQLGFTMYAGRILFAFGLGGMFACSMTHIQDQVPAYRRTEVIATLGSSGFIGMMLGSQLGDLVLGFTADSFVRYWTLFGLSGSFGVVYLCIVLWLTRNDCHHSEHPQVSALPLLFRYWPGSVMLVGMAMGMAFVSTTVFLARYATSLGLRGVGTYFTAYAITAFCVRILTRNMSRKYGRHRMIVLAMVGHIAGLCSLCFVTHEWQFIIPAACTGFAHALLFPCVVSLGTEPFPKQYRGTATTLVLCTIDVGGVISAPILGSVIDHIGFHTMFLLAAGVIAVVDVIYLVATFRMVDPETLPNARPAVMVQPQSPATAQPLPTQTLSETSQDAGKAPQRRGNPSDVTCCR</sequence>
<evidence type="ECO:0000259" key="6">
    <source>
        <dbReference type="PROSITE" id="PS50850"/>
    </source>
</evidence>
<organism evidence="7 8">
    <name type="scientific">Rubinisphaera brasiliensis (strain ATCC 49424 / DSM 5305 / JCM 21570 / IAM 15109 / NBRC 103401 / IFAM 1448)</name>
    <name type="common">Planctomyces brasiliensis</name>
    <dbReference type="NCBI Taxonomy" id="756272"/>
    <lineage>
        <taxon>Bacteria</taxon>
        <taxon>Pseudomonadati</taxon>
        <taxon>Planctomycetota</taxon>
        <taxon>Planctomycetia</taxon>
        <taxon>Planctomycetales</taxon>
        <taxon>Planctomycetaceae</taxon>
        <taxon>Rubinisphaera</taxon>
    </lineage>
</organism>
<dbReference type="InterPro" id="IPR011701">
    <property type="entry name" value="MFS"/>
</dbReference>
<protein>
    <submittedName>
        <fullName evidence="7">Major facilitator superfamily MFS_1</fullName>
    </submittedName>
</protein>
<dbReference type="eggNOG" id="COG2814">
    <property type="taxonomic scope" value="Bacteria"/>
</dbReference>
<dbReference type="SUPFAM" id="SSF103473">
    <property type="entry name" value="MFS general substrate transporter"/>
    <property type="match status" value="1"/>
</dbReference>
<evidence type="ECO:0000256" key="2">
    <source>
        <dbReference type="ARBA" id="ARBA00022989"/>
    </source>
</evidence>
<dbReference type="STRING" id="756272.Plabr_4803"/>
<accession>F0SRC3</accession>
<dbReference type="PANTHER" id="PTHR23531:SF1">
    <property type="entry name" value="QUINOLENE RESISTANCE PROTEIN NORA"/>
    <property type="match status" value="1"/>
</dbReference>
<feature type="domain" description="Major facilitator superfamily (MFS) profile" evidence="6">
    <location>
        <begin position="9"/>
        <end position="394"/>
    </location>
</feature>
<feature type="transmembrane region" description="Helical" evidence="5">
    <location>
        <begin position="252"/>
        <end position="270"/>
    </location>
</feature>
<feature type="transmembrane region" description="Helical" evidence="5">
    <location>
        <begin position="340"/>
        <end position="360"/>
    </location>
</feature>
<feature type="transmembrane region" description="Helical" evidence="5">
    <location>
        <begin position="141"/>
        <end position="160"/>
    </location>
</feature>
<feature type="transmembrane region" description="Helical" evidence="5">
    <location>
        <begin position="82"/>
        <end position="102"/>
    </location>
</feature>